<dbReference type="EMBL" id="KZ502449">
    <property type="protein sequence ID" value="PKU78539.1"/>
    <property type="molecule type" value="Genomic_DNA"/>
</dbReference>
<reference evidence="1 2" key="1">
    <citation type="journal article" date="2016" name="Sci. Rep.">
        <title>The Dendrobium catenatum Lindl. genome sequence provides insights into polysaccharide synthase, floral development and adaptive evolution.</title>
        <authorList>
            <person name="Zhang G.Q."/>
            <person name="Xu Q."/>
            <person name="Bian C."/>
            <person name="Tsai W.C."/>
            <person name="Yeh C.M."/>
            <person name="Liu K.W."/>
            <person name="Yoshida K."/>
            <person name="Zhang L.S."/>
            <person name="Chang S.B."/>
            <person name="Chen F."/>
            <person name="Shi Y."/>
            <person name="Su Y.Y."/>
            <person name="Zhang Y.Q."/>
            <person name="Chen L.J."/>
            <person name="Yin Y."/>
            <person name="Lin M."/>
            <person name="Huang H."/>
            <person name="Deng H."/>
            <person name="Wang Z.W."/>
            <person name="Zhu S.L."/>
            <person name="Zhao X."/>
            <person name="Deng C."/>
            <person name="Niu S.C."/>
            <person name="Huang J."/>
            <person name="Wang M."/>
            <person name="Liu G.H."/>
            <person name="Yang H.J."/>
            <person name="Xiao X.J."/>
            <person name="Hsiao Y.Y."/>
            <person name="Wu W.L."/>
            <person name="Chen Y.Y."/>
            <person name="Mitsuda N."/>
            <person name="Ohme-Takagi M."/>
            <person name="Luo Y.B."/>
            <person name="Van de Peer Y."/>
            <person name="Liu Z.J."/>
        </authorList>
    </citation>
    <scope>NUCLEOTIDE SEQUENCE [LARGE SCALE GENOMIC DNA]</scope>
    <source>
        <tissue evidence="1">The whole plant</tissue>
    </source>
</reference>
<evidence type="ECO:0000313" key="2">
    <source>
        <dbReference type="Proteomes" id="UP000233837"/>
    </source>
</evidence>
<proteinExistence type="predicted"/>
<keyword evidence="2" id="KW-1185">Reference proteome</keyword>
<dbReference type="Proteomes" id="UP000233837">
    <property type="component" value="Unassembled WGS sequence"/>
</dbReference>
<accession>A0A2I0WS82</accession>
<name>A0A2I0WS82_9ASPA</name>
<protein>
    <submittedName>
        <fullName evidence="1">Uncharacterized protein</fullName>
    </submittedName>
</protein>
<sequence length="319" mass="35647">MVTAPVDHQHLQPVSMIVPRSSGSLRSSDRKSNGIVIREGAKPVNRQEPVEGKGKNVMMDELDARVDTIVEDLPSLMNVESSASQNLVLRDFQKHVEIGEKTVKPVESSQPDLLQIAETGLESAGKSLAKKKKSKHLKDLRPITENSVKTNGPWLLANYGKKRNKNFGFKKFNSGSKEEQGFKNAVVIPENQKHSMVNTGKKTWKEVGLGHLGRSMEPKNVEIETVQELEDMNTSDVSKKDVMSFNLPNIDVNKKFNILNNLVEEGEIVSNEKNLEIARMEDMKEVNTVTIGCLEDNKEDEMKDGNSSILKRIQNSLMV</sequence>
<evidence type="ECO:0000313" key="1">
    <source>
        <dbReference type="EMBL" id="PKU78539.1"/>
    </source>
</evidence>
<gene>
    <name evidence="1" type="ORF">MA16_Dca026396</name>
</gene>
<organism evidence="1 2">
    <name type="scientific">Dendrobium catenatum</name>
    <dbReference type="NCBI Taxonomy" id="906689"/>
    <lineage>
        <taxon>Eukaryota</taxon>
        <taxon>Viridiplantae</taxon>
        <taxon>Streptophyta</taxon>
        <taxon>Embryophyta</taxon>
        <taxon>Tracheophyta</taxon>
        <taxon>Spermatophyta</taxon>
        <taxon>Magnoliopsida</taxon>
        <taxon>Liliopsida</taxon>
        <taxon>Asparagales</taxon>
        <taxon>Orchidaceae</taxon>
        <taxon>Epidendroideae</taxon>
        <taxon>Malaxideae</taxon>
        <taxon>Dendrobiinae</taxon>
        <taxon>Dendrobium</taxon>
    </lineage>
</organism>
<reference evidence="1 2" key="2">
    <citation type="journal article" date="2017" name="Nature">
        <title>The Apostasia genome and the evolution of orchids.</title>
        <authorList>
            <person name="Zhang G.Q."/>
            <person name="Liu K.W."/>
            <person name="Li Z."/>
            <person name="Lohaus R."/>
            <person name="Hsiao Y.Y."/>
            <person name="Niu S.C."/>
            <person name="Wang J.Y."/>
            <person name="Lin Y.C."/>
            <person name="Xu Q."/>
            <person name="Chen L.J."/>
            <person name="Yoshida K."/>
            <person name="Fujiwara S."/>
            <person name="Wang Z.W."/>
            <person name="Zhang Y.Q."/>
            <person name="Mitsuda N."/>
            <person name="Wang M."/>
            <person name="Liu G.H."/>
            <person name="Pecoraro L."/>
            <person name="Huang H.X."/>
            <person name="Xiao X.J."/>
            <person name="Lin M."/>
            <person name="Wu X.Y."/>
            <person name="Wu W.L."/>
            <person name="Chen Y.Y."/>
            <person name="Chang S.B."/>
            <person name="Sakamoto S."/>
            <person name="Ohme-Takagi M."/>
            <person name="Yagi M."/>
            <person name="Zeng S.J."/>
            <person name="Shen C.Y."/>
            <person name="Yeh C.M."/>
            <person name="Luo Y.B."/>
            <person name="Tsai W.C."/>
            <person name="Van de Peer Y."/>
            <person name="Liu Z.J."/>
        </authorList>
    </citation>
    <scope>NUCLEOTIDE SEQUENCE [LARGE SCALE GENOMIC DNA]</scope>
    <source>
        <tissue evidence="1">The whole plant</tissue>
    </source>
</reference>
<dbReference type="AlphaFoldDB" id="A0A2I0WS82"/>